<dbReference type="InterPro" id="IPR036227">
    <property type="entry name" value="Ribosomal_uL15/eL18_sf"/>
</dbReference>
<keyword evidence="5" id="KW-0699">rRNA-binding</keyword>
<dbReference type="GO" id="GO:0006412">
    <property type="term" value="P:translation"/>
    <property type="evidence" value="ECO:0007669"/>
    <property type="project" value="UniProtKB-UniRule"/>
</dbReference>
<dbReference type="GO" id="GO:0022625">
    <property type="term" value="C:cytosolic large ribosomal subunit"/>
    <property type="evidence" value="ECO:0007669"/>
    <property type="project" value="TreeGrafter"/>
</dbReference>
<dbReference type="InterPro" id="IPR027386">
    <property type="entry name" value="Rbsml_uL15_N"/>
</dbReference>
<dbReference type="RefSeq" id="WP_137275991.1">
    <property type="nucleotide sequence ID" value="NZ_QKNX01000002.1"/>
</dbReference>
<keyword evidence="5" id="KW-0694">RNA-binding</keyword>
<evidence type="ECO:0000256" key="1">
    <source>
        <dbReference type="ARBA" id="ARBA00007320"/>
    </source>
</evidence>
<comment type="caution">
    <text evidence="9">The sequence shown here is derived from an EMBL/GenBank/DDBJ whole genome shotgun (WGS) entry which is preliminary data.</text>
</comment>
<keyword evidence="10" id="KW-1185">Reference proteome</keyword>
<gene>
    <name evidence="5" type="primary">rpl15</name>
    <name evidence="9" type="ORF">DM868_06150</name>
</gene>
<evidence type="ECO:0000256" key="5">
    <source>
        <dbReference type="HAMAP-Rule" id="MF_01341"/>
    </source>
</evidence>
<evidence type="ECO:0000313" key="10">
    <source>
        <dbReference type="Proteomes" id="UP000308037"/>
    </source>
</evidence>
<evidence type="ECO:0000256" key="7">
    <source>
        <dbReference type="SAM" id="MobiDB-lite"/>
    </source>
</evidence>
<dbReference type="PANTHER" id="PTHR11721">
    <property type="entry name" value="60S RIBOSOMAL PROTEIN L27A"/>
    <property type="match status" value="1"/>
</dbReference>
<sequence>MTSKKRRQRGSRTHGGGTHKNRRGAGHRGGRGRAGRSKHEFHNYEPLGKSGFKRPQKTRRDVETVNLREIDEDIAVLAADGVADESGDGYAVDARDLVEDGHDVDLVKVLGAGQVYNELEVVADAFSESAASALDAAGGEAVLTERGEELEAEAESEKDTTDEDNEEA</sequence>
<proteinExistence type="inferred from homology"/>
<dbReference type="OrthoDB" id="9418at2157"/>
<dbReference type="InterPro" id="IPR021131">
    <property type="entry name" value="Ribosomal_uL15/eL18"/>
</dbReference>
<feature type="compositionally biased region" description="Basic and acidic residues" evidence="7">
    <location>
        <begin position="143"/>
        <end position="159"/>
    </location>
</feature>
<feature type="compositionally biased region" description="Basic residues" evidence="7">
    <location>
        <begin position="1"/>
        <end position="36"/>
    </location>
</feature>
<evidence type="ECO:0000256" key="4">
    <source>
        <dbReference type="ARBA" id="ARBA00035200"/>
    </source>
</evidence>
<comment type="function">
    <text evidence="5">Binds to the 23S rRNA.</text>
</comment>
<dbReference type="PROSITE" id="PS00475">
    <property type="entry name" value="RIBOSOMAL_L15"/>
    <property type="match status" value="1"/>
</dbReference>
<comment type="subunit">
    <text evidence="5">Part of the 50S ribosomal subunit.</text>
</comment>
<dbReference type="EMBL" id="QKNX01000002">
    <property type="protein sequence ID" value="TKR26073.1"/>
    <property type="molecule type" value="Genomic_DNA"/>
</dbReference>
<evidence type="ECO:0000256" key="2">
    <source>
        <dbReference type="ARBA" id="ARBA00022980"/>
    </source>
</evidence>
<dbReference type="Gene3D" id="4.10.990.10">
    <property type="match status" value="1"/>
</dbReference>
<keyword evidence="3 5" id="KW-0687">Ribonucleoprotein</keyword>
<dbReference type="Proteomes" id="UP000308037">
    <property type="component" value="Unassembled WGS sequence"/>
</dbReference>
<dbReference type="Gene3D" id="3.100.10.10">
    <property type="match status" value="1"/>
</dbReference>
<dbReference type="PANTHER" id="PTHR11721:SF3">
    <property type="entry name" value="LARGE RIBOSOMAL SUBUNIT PROTEIN UL15"/>
    <property type="match status" value="1"/>
</dbReference>
<organism evidence="9 10">
    <name type="scientific">Natronomonas salsuginis</name>
    <dbReference type="NCBI Taxonomy" id="2217661"/>
    <lineage>
        <taxon>Archaea</taxon>
        <taxon>Methanobacteriati</taxon>
        <taxon>Methanobacteriota</taxon>
        <taxon>Stenosarchaea group</taxon>
        <taxon>Halobacteria</taxon>
        <taxon>Halobacteriales</taxon>
        <taxon>Natronomonadaceae</taxon>
        <taxon>Natronomonas</taxon>
    </lineage>
</organism>
<reference evidence="9 10" key="1">
    <citation type="submission" date="2019-04" db="EMBL/GenBank/DDBJ databases">
        <title>Natronomonas sp. F20-122 a newhaloarchaeon isolated from a saline saltern of Isla Bacuta, Huelva, Spain.</title>
        <authorList>
            <person name="Duran-Viseras A."/>
            <person name="Sanchez-Porro C."/>
            <person name="Ventosa A."/>
        </authorList>
    </citation>
    <scope>NUCLEOTIDE SEQUENCE [LARGE SCALE GENOMIC DNA]</scope>
    <source>
        <strain evidence="9 10">F20-122</strain>
    </source>
</reference>
<dbReference type="Pfam" id="PF00828">
    <property type="entry name" value="Ribosomal_L27A"/>
    <property type="match status" value="1"/>
</dbReference>
<feature type="domain" description="Large ribosomal subunit protein uL15/eL18" evidence="8">
    <location>
        <begin position="64"/>
        <end position="142"/>
    </location>
</feature>
<evidence type="ECO:0000313" key="9">
    <source>
        <dbReference type="EMBL" id="TKR26073.1"/>
    </source>
</evidence>
<evidence type="ECO:0000256" key="3">
    <source>
        <dbReference type="ARBA" id="ARBA00023274"/>
    </source>
</evidence>
<dbReference type="GO" id="GO:0019843">
    <property type="term" value="F:rRNA binding"/>
    <property type="evidence" value="ECO:0007669"/>
    <property type="project" value="UniProtKB-UniRule"/>
</dbReference>
<feature type="region of interest" description="Disordered" evidence="7">
    <location>
        <begin position="137"/>
        <end position="168"/>
    </location>
</feature>
<evidence type="ECO:0000259" key="8">
    <source>
        <dbReference type="Pfam" id="PF00828"/>
    </source>
</evidence>
<feature type="region of interest" description="Disordered" evidence="7">
    <location>
        <begin position="1"/>
        <end position="60"/>
    </location>
</feature>
<dbReference type="HAMAP" id="MF_01341">
    <property type="entry name" value="Ribosomal_uL15"/>
    <property type="match status" value="1"/>
</dbReference>
<dbReference type="AlphaFoldDB" id="A0A4V5ZNS7"/>
<accession>A0A4V5ZNS7</accession>
<protein>
    <recommendedName>
        <fullName evidence="4 5">Large ribosomal subunit protein uL15</fullName>
    </recommendedName>
</protein>
<name>A0A4V5ZNS7_9EURY</name>
<keyword evidence="2 5" id="KW-0689">Ribosomal protein</keyword>
<dbReference type="GO" id="GO:0003735">
    <property type="term" value="F:structural constituent of ribosome"/>
    <property type="evidence" value="ECO:0007669"/>
    <property type="project" value="InterPro"/>
</dbReference>
<dbReference type="InterPro" id="IPR001196">
    <property type="entry name" value="Ribosomal_uL15_CS"/>
</dbReference>
<dbReference type="InterPro" id="IPR030878">
    <property type="entry name" value="Ribosomal_uL15"/>
</dbReference>
<comment type="similarity">
    <text evidence="1 5 6">Belongs to the universal ribosomal protein uL15 family.</text>
</comment>
<dbReference type="SUPFAM" id="SSF52080">
    <property type="entry name" value="Ribosomal proteins L15p and L18e"/>
    <property type="match status" value="1"/>
</dbReference>
<evidence type="ECO:0000256" key="6">
    <source>
        <dbReference type="RuleBase" id="RU003888"/>
    </source>
</evidence>